<feature type="compositionally biased region" description="Basic residues" evidence="1">
    <location>
        <begin position="1"/>
        <end position="11"/>
    </location>
</feature>
<organism evidence="2">
    <name type="scientific">viral metagenome</name>
    <dbReference type="NCBI Taxonomy" id="1070528"/>
    <lineage>
        <taxon>unclassified sequences</taxon>
        <taxon>metagenomes</taxon>
        <taxon>organismal metagenomes</taxon>
    </lineage>
</organism>
<feature type="region of interest" description="Disordered" evidence="1">
    <location>
        <begin position="1"/>
        <end position="30"/>
    </location>
</feature>
<feature type="compositionally biased region" description="Polar residues" evidence="1">
    <location>
        <begin position="70"/>
        <end position="80"/>
    </location>
</feature>
<dbReference type="EMBL" id="MN739291">
    <property type="protein sequence ID" value="QHS97202.1"/>
    <property type="molecule type" value="Genomic_DNA"/>
</dbReference>
<accession>A0A6C0BYN9</accession>
<sequence>MPKSKKKKKKIKWDLPAGVPDGPGFVIPEEPLHSKNEKIMKMTSKFLNEEADWQNAQFEKRKKKERKNTQKSSRSNQNIQRPRLDSLIQAFGSKHADSNLKDASESMRFKRINEAIRRSPVTDLGKGGDVDYGLLDVKLEESLNEGGARKSRKKRTKRSRKKRTKRRKRKSRRKRKRGKKTRRRRRKR</sequence>
<feature type="compositionally biased region" description="Basic residues" evidence="1">
    <location>
        <begin position="149"/>
        <end position="188"/>
    </location>
</feature>
<feature type="region of interest" description="Disordered" evidence="1">
    <location>
        <begin position="53"/>
        <end position="106"/>
    </location>
</feature>
<name>A0A6C0BYN9_9ZZZZ</name>
<feature type="region of interest" description="Disordered" evidence="1">
    <location>
        <begin position="141"/>
        <end position="188"/>
    </location>
</feature>
<dbReference type="AlphaFoldDB" id="A0A6C0BYN9"/>
<reference evidence="2" key="1">
    <citation type="journal article" date="2020" name="Nature">
        <title>Giant virus diversity and host interactions through global metagenomics.</title>
        <authorList>
            <person name="Schulz F."/>
            <person name="Roux S."/>
            <person name="Paez-Espino D."/>
            <person name="Jungbluth S."/>
            <person name="Walsh D.A."/>
            <person name="Denef V.J."/>
            <person name="McMahon K.D."/>
            <person name="Konstantinidis K.T."/>
            <person name="Eloe-Fadrosh E.A."/>
            <person name="Kyrpides N.C."/>
            <person name="Woyke T."/>
        </authorList>
    </citation>
    <scope>NUCLEOTIDE SEQUENCE</scope>
    <source>
        <strain evidence="2">GVMAG-M-3300020169-51</strain>
    </source>
</reference>
<evidence type="ECO:0000313" key="2">
    <source>
        <dbReference type="EMBL" id="QHS97202.1"/>
    </source>
</evidence>
<proteinExistence type="predicted"/>
<protein>
    <submittedName>
        <fullName evidence="2">Uncharacterized protein</fullName>
    </submittedName>
</protein>
<evidence type="ECO:0000256" key="1">
    <source>
        <dbReference type="SAM" id="MobiDB-lite"/>
    </source>
</evidence>
<feature type="compositionally biased region" description="Basic and acidic residues" evidence="1">
    <location>
        <begin position="94"/>
        <end position="106"/>
    </location>
</feature>